<dbReference type="InterPro" id="IPR050515">
    <property type="entry name" value="Beta-lactam/transpept"/>
</dbReference>
<gene>
    <name evidence="16" type="primary">ftsI</name>
    <name evidence="19" type="ORF">D6C00_11535</name>
</gene>
<dbReference type="PANTHER" id="PTHR30627">
    <property type="entry name" value="PEPTIDOGLYCAN D,D-TRANSPEPTIDASE"/>
    <property type="match status" value="1"/>
</dbReference>
<dbReference type="AlphaFoldDB" id="A0A426QLB2"/>
<evidence type="ECO:0000256" key="4">
    <source>
        <dbReference type="ARBA" id="ARBA00022618"/>
    </source>
</evidence>
<evidence type="ECO:0000256" key="1">
    <source>
        <dbReference type="ARBA" id="ARBA00004370"/>
    </source>
</evidence>
<dbReference type="GO" id="GO:0005886">
    <property type="term" value="C:plasma membrane"/>
    <property type="evidence" value="ECO:0007669"/>
    <property type="project" value="UniProtKB-SubCell"/>
</dbReference>
<accession>A0A426QLB2</accession>
<dbReference type="GO" id="GO:0071555">
    <property type="term" value="P:cell wall organization"/>
    <property type="evidence" value="ECO:0007669"/>
    <property type="project" value="UniProtKB-KW"/>
</dbReference>
<evidence type="ECO:0000256" key="13">
    <source>
        <dbReference type="ARBA" id="ARBA00023210"/>
    </source>
</evidence>
<keyword evidence="10 16" id="KW-0573">Peptidoglycan synthesis</keyword>
<dbReference type="GO" id="GO:0043093">
    <property type="term" value="P:FtsZ-dependent cytokinesis"/>
    <property type="evidence" value="ECO:0007669"/>
    <property type="project" value="UniProtKB-UniRule"/>
</dbReference>
<keyword evidence="13 16" id="KW-0717">Septation</keyword>
<evidence type="ECO:0000256" key="5">
    <source>
        <dbReference type="ARBA" id="ARBA00022645"/>
    </source>
</evidence>
<evidence type="ECO:0000256" key="6">
    <source>
        <dbReference type="ARBA" id="ARBA00022670"/>
    </source>
</evidence>
<dbReference type="GO" id="GO:0008658">
    <property type="term" value="F:penicillin binding"/>
    <property type="evidence" value="ECO:0007669"/>
    <property type="project" value="InterPro"/>
</dbReference>
<dbReference type="Gene3D" id="3.40.710.10">
    <property type="entry name" value="DD-peptidase/beta-lactamase superfamily"/>
    <property type="match status" value="1"/>
</dbReference>
<evidence type="ECO:0000313" key="20">
    <source>
        <dbReference type="Proteomes" id="UP000287798"/>
    </source>
</evidence>
<keyword evidence="3 16" id="KW-0997">Cell inner membrane</keyword>
<dbReference type="SUPFAM" id="SSF56519">
    <property type="entry name" value="Penicillin binding protein dimerisation domain"/>
    <property type="match status" value="1"/>
</dbReference>
<evidence type="ECO:0000259" key="17">
    <source>
        <dbReference type="Pfam" id="PF00905"/>
    </source>
</evidence>
<keyword evidence="4 16" id="KW-0132">Cell division</keyword>
<dbReference type="UniPathway" id="UPA00219"/>
<feature type="transmembrane region" description="Helical" evidence="16">
    <location>
        <begin position="12"/>
        <end position="33"/>
    </location>
</feature>
<evidence type="ECO:0000256" key="16">
    <source>
        <dbReference type="HAMAP-Rule" id="MF_02080"/>
    </source>
</evidence>
<keyword evidence="11 16" id="KW-1133">Transmembrane helix</keyword>
<keyword evidence="12 16" id="KW-0472">Membrane</keyword>
<dbReference type="PANTHER" id="PTHR30627:SF1">
    <property type="entry name" value="PEPTIDOGLYCAN D,D-TRANSPEPTIDASE FTSI"/>
    <property type="match status" value="1"/>
</dbReference>
<dbReference type="GO" id="GO:0006508">
    <property type="term" value="P:proteolysis"/>
    <property type="evidence" value="ECO:0007669"/>
    <property type="project" value="UniProtKB-KW"/>
</dbReference>
<keyword evidence="20" id="KW-1185">Reference proteome</keyword>
<keyword evidence="7 16" id="KW-0812">Transmembrane</keyword>
<dbReference type="InterPro" id="IPR001460">
    <property type="entry name" value="PCN-bd_Tpept"/>
</dbReference>
<evidence type="ECO:0000256" key="2">
    <source>
        <dbReference type="ARBA" id="ARBA00022475"/>
    </source>
</evidence>
<evidence type="ECO:0000256" key="3">
    <source>
        <dbReference type="ARBA" id="ARBA00022519"/>
    </source>
</evidence>
<comment type="function">
    <text evidence="16">Catalyzes cross-linking of the peptidoglycan cell wall at the division septum.</text>
</comment>
<comment type="catalytic activity">
    <reaction evidence="16">
        <text>Preferential cleavage: (Ac)2-L-Lys-D-Ala-|-D-Ala. Also transpeptidation of peptidyl-alanyl moieties that are N-acyl substituents of D-alanine.</text>
        <dbReference type="EC" id="3.4.16.4"/>
    </reaction>
</comment>
<dbReference type="Gene3D" id="3.90.1310.10">
    <property type="entry name" value="Penicillin-binding protein 2a (Domain 2)"/>
    <property type="match status" value="1"/>
</dbReference>
<dbReference type="InterPro" id="IPR012338">
    <property type="entry name" value="Beta-lactam/transpept-like"/>
</dbReference>
<comment type="subcellular location">
    <subcellularLocation>
        <location evidence="16">Cell inner membrane</location>
        <topology evidence="16">Single-pass membrane protein</topology>
    </subcellularLocation>
    <subcellularLocation>
        <location evidence="1">Membrane</location>
    </subcellularLocation>
</comment>
<dbReference type="EC" id="3.4.16.4" evidence="16"/>
<dbReference type="InterPro" id="IPR005311">
    <property type="entry name" value="PBP_dimer"/>
</dbReference>
<dbReference type="RefSeq" id="WP_125181846.1">
    <property type="nucleotide sequence ID" value="NZ_QZMU01000001.1"/>
</dbReference>
<dbReference type="Proteomes" id="UP000287798">
    <property type="component" value="Unassembled WGS sequence"/>
</dbReference>
<evidence type="ECO:0000313" key="19">
    <source>
        <dbReference type="EMBL" id="RRQ22507.1"/>
    </source>
</evidence>
<name>A0A426QLB2_9GAMM</name>
<feature type="active site" description="Acyl-ester intermediate" evidence="16">
    <location>
        <position position="293"/>
    </location>
</feature>
<feature type="domain" description="Penicillin-binding protein transpeptidase" evidence="17">
    <location>
        <begin position="246"/>
        <end position="542"/>
    </location>
</feature>
<dbReference type="Pfam" id="PF03717">
    <property type="entry name" value="PBP_dimer"/>
    <property type="match status" value="1"/>
</dbReference>
<dbReference type="InterPro" id="IPR037532">
    <property type="entry name" value="FtsI_transpept"/>
</dbReference>
<keyword evidence="8 16" id="KW-0378">Hydrolase</keyword>
<dbReference type="GO" id="GO:0009252">
    <property type="term" value="P:peptidoglycan biosynthetic process"/>
    <property type="evidence" value="ECO:0007669"/>
    <property type="project" value="UniProtKB-UniRule"/>
</dbReference>
<evidence type="ECO:0000256" key="11">
    <source>
        <dbReference type="ARBA" id="ARBA00022989"/>
    </source>
</evidence>
<keyword evidence="5 16" id="KW-0121">Carboxypeptidase</keyword>
<feature type="domain" description="Penicillin-binding protein dimerisation" evidence="18">
    <location>
        <begin position="57"/>
        <end position="203"/>
    </location>
</feature>
<proteinExistence type="inferred from homology"/>
<evidence type="ECO:0000256" key="7">
    <source>
        <dbReference type="ARBA" id="ARBA00022692"/>
    </source>
</evidence>
<evidence type="ECO:0000256" key="14">
    <source>
        <dbReference type="ARBA" id="ARBA00023306"/>
    </source>
</evidence>
<sequence length="577" mass="63173">MTTPNIAGRQQYRHFLVLAVFAFGLLVLLWRVVDLQWFDRSFLQGQADARHLRTVSLPAHRGMITDRNGEPLAVSTPVDSVWANPQELVPAREYLQALARILELDIDYLQRLLGRRADREFVYLRRHVPPATAAQVRALDAPGVYLQREYRRYYPDGEVVAHVIGFTDIDDRGQEGLELAYDDWLSGADGAKRVLKDGRHHVIADVELIRPASPGKDLRLSIDRRIQYQAYRELKSAVRRHRASSGSVVVLDAVTGEVLAMVNQPSFNPNNRHAIQPGAVRNRAVTDVLEPGSTMKPFTIAAALQSGRYDRDSTVNTAPGYYRVGRNTVRDEHDNGRLDLAGVIRKSSNVGASKIALSLPPEQMWQVYSGAGFGTSVGTGFPGEVSGVLASHHRWQQIEQATLAFGYGISVTPLQLARAYGLLANEGRLMPVSFLHQEEAPRGRPVLDPAAVRSVRRMMEDVVSDRGTAPLARVPGYRVAGKTGTVHKATAGGYAEDRYNALFVGMAPASDPRLVVAVVINDPRGEDYFGGKVAGPVFSRVMSGALRLLNLAPDGESAPRQDVPAPLLRQAAAGGPA</sequence>
<dbReference type="HAMAP" id="MF_02080">
    <property type="entry name" value="FtsI_transpept"/>
    <property type="match status" value="1"/>
</dbReference>
<dbReference type="GO" id="GO:0008955">
    <property type="term" value="F:peptidoglycan glycosyltransferase activity"/>
    <property type="evidence" value="ECO:0007669"/>
    <property type="project" value="InterPro"/>
</dbReference>
<evidence type="ECO:0000256" key="9">
    <source>
        <dbReference type="ARBA" id="ARBA00022960"/>
    </source>
</evidence>
<dbReference type="GO" id="GO:0008360">
    <property type="term" value="P:regulation of cell shape"/>
    <property type="evidence" value="ECO:0007669"/>
    <property type="project" value="UniProtKB-KW"/>
</dbReference>
<keyword evidence="6 16" id="KW-0645">Protease</keyword>
<keyword evidence="14 16" id="KW-0131">Cell cycle</keyword>
<organism evidence="19 20">
    <name type="scientific">Thiohalobacter thiocyanaticus</name>
    <dbReference type="NCBI Taxonomy" id="585455"/>
    <lineage>
        <taxon>Bacteria</taxon>
        <taxon>Pseudomonadati</taxon>
        <taxon>Pseudomonadota</taxon>
        <taxon>Gammaproteobacteria</taxon>
        <taxon>Thiohalobacterales</taxon>
        <taxon>Thiohalobacteraceae</taxon>
        <taxon>Thiohalobacter</taxon>
    </lineage>
</organism>
<comment type="caution">
    <text evidence="19">The sequence shown here is derived from an EMBL/GenBank/DDBJ whole genome shotgun (WGS) entry which is preliminary data.</text>
</comment>
<comment type="pathway">
    <text evidence="16">Cell wall biogenesis; peptidoglycan biosynthesis.</text>
</comment>
<evidence type="ECO:0000256" key="15">
    <source>
        <dbReference type="ARBA" id="ARBA00023316"/>
    </source>
</evidence>
<evidence type="ECO:0000259" key="18">
    <source>
        <dbReference type="Pfam" id="PF03717"/>
    </source>
</evidence>
<evidence type="ECO:0000256" key="12">
    <source>
        <dbReference type="ARBA" id="ARBA00023136"/>
    </source>
</evidence>
<dbReference type="Gene3D" id="3.30.450.330">
    <property type="match status" value="1"/>
</dbReference>
<dbReference type="GO" id="GO:0009002">
    <property type="term" value="F:serine-type D-Ala-D-Ala carboxypeptidase activity"/>
    <property type="evidence" value="ECO:0007669"/>
    <property type="project" value="UniProtKB-UniRule"/>
</dbReference>
<evidence type="ECO:0000256" key="10">
    <source>
        <dbReference type="ARBA" id="ARBA00022984"/>
    </source>
</evidence>
<protein>
    <recommendedName>
        <fullName evidence="16">Peptidoglycan D,D-transpeptidase FtsI</fullName>
        <ecNumber evidence="16">3.4.16.4</ecNumber>
    </recommendedName>
    <alternativeName>
        <fullName evidence="16">Penicillin-binding protein 3</fullName>
        <shortName evidence="16">PBP-3</shortName>
    </alternativeName>
</protein>
<evidence type="ECO:0000256" key="8">
    <source>
        <dbReference type="ARBA" id="ARBA00022801"/>
    </source>
</evidence>
<dbReference type="OrthoDB" id="9766847at2"/>
<dbReference type="SUPFAM" id="SSF56601">
    <property type="entry name" value="beta-lactamase/transpeptidase-like"/>
    <property type="match status" value="1"/>
</dbReference>
<dbReference type="Pfam" id="PF00905">
    <property type="entry name" value="Transpeptidase"/>
    <property type="match status" value="1"/>
</dbReference>
<keyword evidence="15 16" id="KW-0961">Cell wall biogenesis/degradation</keyword>
<comment type="similarity">
    <text evidence="16">Belongs to the transpeptidase family. FtsI subfamily.</text>
</comment>
<dbReference type="Gene3D" id="1.10.150.770">
    <property type="match status" value="1"/>
</dbReference>
<dbReference type="GO" id="GO:0000917">
    <property type="term" value="P:division septum assembly"/>
    <property type="evidence" value="ECO:0007669"/>
    <property type="project" value="UniProtKB-KW"/>
</dbReference>
<keyword evidence="9 16" id="KW-0133">Cell shape</keyword>
<reference evidence="19 20" key="1">
    <citation type="journal article" date="2010" name="Int. J. Syst. Evol. Microbiol.">
        <title>Thiohalobacter thiocyanaticus gen. nov., sp. nov., a moderately halophilic, sulfur-oxidizing gammaproteobacterium from hypersaline lakes, that utilizes thiocyanate.</title>
        <authorList>
            <person name="Sorokin D.Y."/>
            <person name="Kovaleva O.L."/>
            <person name="Tourova T.P."/>
            <person name="Muyzer G."/>
        </authorList>
    </citation>
    <scope>NUCLEOTIDE SEQUENCE [LARGE SCALE GENOMIC DNA]</scope>
    <source>
        <strain evidence="19 20">Hrh1</strain>
    </source>
</reference>
<dbReference type="InterPro" id="IPR036138">
    <property type="entry name" value="PBP_dimer_sf"/>
</dbReference>
<keyword evidence="2 16" id="KW-1003">Cell membrane</keyword>
<dbReference type="EMBL" id="QZMU01000001">
    <property type="protein sequence ID" value="RRQ22507.1"/>
    <property type="molecule type" value="Genomic_DNA"/>
</dbReference>